<evidence type="ECO:0000256" key="1">
    <source>
        <dbReference type="SAM" id="SignalP"/>
    </source>
</evidence>
<sequence>MRRQLAPALILIAAVTSAAATPVVSPRQLDTVRIEELTGAKGKLDEKEGVFKVSMPRGDLDVKVAGVRMTPPMGLTSWASFKRVGQHTVAMGDMVLLEDQVNPVMSTALDNGLEVTALHNHFLWDTPKVMFMHIGGMGSEETLAEAVGKVFTKIKDTGGGKGETPHAEIDPAKSSLDPAKIEAVLHLKGDLNNGVYKVVVGRTARMHGGVMGNTMGVNTWAAFAGSDSQAVVDGDFAVLETELQPVLKALRGAGINIVAIHQHMIGEVPRVMFLHYWGTGSVDALASGLRTALDRTGSR</sequence>
<comment type="caution">
    <text evidence="2">The sequence shown here is derived from an EMBL/GenBank/DDBJ whole genome shotgun (WGS) entry which is preliminary data.</text>
</comment>
<keyword evidence="1" id="KW-0732">Signal</keyword>
<dbReference type="Pfam" id="PF07485">
    <property type="entry name" value="DUF1529"/>
    <property type="match status" value="2"/>
</dbReference>
<feature type="chain" id="PRO_5022231720" evidence="1">
    <location>
        <begin position="21"/>
        <end position="299"/>
    </location>
</feature>
<reference evidence="2 3" key="1">
    <citation type="journal article" date="2019" name="Nat. Microbiol.">
        <title>Mediterranean grassland soil C-N compound turnover is dependent on rainfall and depth, and is mediated by genomically divergent microorganisms.</title>
        <authorList>
            <person name="Diamond S."/>
            <person name="Andeer P.F."/>
            <person name="Li Z."/>
            <person name="Crits-Christoph A."/>
            <person name="Burstein D."/>
            <person name="Anantharaman K."/>
            <person name="Lane K.R."/>
            <person name="Thomas B.C."/>
            <person name="Pan C."/>
            <person name="Northen T.R."/>
            <person name="Banfield J.F."/>
        </authorList>
    </citation>
    <scope>NUCLEOTIDE SEQUENCE [LARGE SCALE GENOMIC DNA]</scope>
    <source>
        <strain evidence="2">WS_4</strain>
    </source>
</reference>
<name>A0A538SQQ5_UNCEI</name>
<proteinExistence type="predicted"/>
<dbReference type="InterPro" id="IPR011094">
    <property type="entry name" value="Uncharacterised_LppY/LpqO"/>
</dbReference>
<feature type="signal peptide" evidence="1">
    <location>
        <begin position="1"/>
        <end position="20"/>
    </location>
</feature>
<dbReference type="AlphaFoldDB" id="A0A538SQQ5"/>
<evidence type="ECO:0000313" key="2">
    <source>
        <dbReference type="EMBL" id="TMQ53709.1"/>
    </source>
</evidence>
<gene>
    <name evidence="2" type="ORF">E6K74_08735</name>
</gene>
<accession>A0A538SQQ5</accession>
<dbReference type="EMBL" id="VBOU01000082">
    <property type="protein sequence ID" value="TMQ53709.1"/>
    <property type="molecule type" value="Genomic_DNA"/>
</dbReference>
<protein>
    <submittedName>
        <fullName evidence="2">DUF1259 domain-containing protein</fullName>
    </submittedName>
</protein>
<organism evidence="2 3">
    <name type="scientific">Eiseniibacteriota bacterium</name>
    <dbReference type="NCBI Taxonomy" id="2212470"/>
    <lineage>
        <taxon>Bacteria</taxon>
        <taxon>Candidatus Eiseniibacteriota</taxon>
    </lineage>
</organism>
<evidence type="ECO:0000313" key="3">
    <source>
        <dbReference type="Proteomes" id="UP000319829"/>
    </source>
</evidence>
<dbReference type="Proteomes" id="UP000319829">
    <property type="component" value="Unassembled WGS sequence"/>
</dbReference>